<dbReference type="EMBL" id="SDKM01000007">
    <property type="protein sequence ID" value="RYP87301.1"/>
    <property type="molecule type" value="Genomic_DNA"/>
</dbReference>
<protein>
    <submittedName>
        <fullName evidence="1">Uncharacterized protein</fullName>
    </submittedName>
</protein>
<sequence>MNKQRDMLAGLGLRGLASTPTILHPYWGGEGAKPAWGGASLPDGSYESFGAGDQVAALVEEVAPGLEGPNPLLTLARRDLIIAVDLLWVLVPPDRSNAEVAELGAKAGTYAEAKGRPGWLDEVTNDQQFLTRLAVEVDAWQPQATSPVAATEWESFGVADVWDRVREGASRLVSTPSRVVGSAAVAAGRAKAQSAVALFLGDVLIYLDRRDDNAGRPGPITQVVIDAVDQALDAVTPADPHLVLMGHSMGGNILYDILTHYRPNLSVDALVTVGSQVPFFEELKLFQSSDASIPSPTIVKQALRSGIRHWLNIFDRQDILSFSGRAIFDRIEDLDYSTGASVLGAHTTYLERPSFHRRLNERLHAALVP</sequence>
<reference evidence="1 2" key="1">
    <citation type="submission" date="2019-01" db="EMBL/GenBank/DDBJ databases">
        <title>Nocardioides guangzhouensis sp. nov., an actinobacterium isolated from soil.</title>
        <authorList>
            <person name="Fu Y."/>
            <person name="Cai Y."/>
            <person name="Lin Z."/>
            <person name="Chen P."/>
        </authorList>
    </citation>
    <scope>NUCLEOTIDE SEQUENCE [LARGE SCALE GENOMIC DNA]</scope>
    <source>
        <strain evidence="1 2">130</strain>
    </source>
</reference>
<dbReference type="SUPFAM" id="SSF53474">
    <property type="entry name" value="alpha/beta-Hydrolases"/>
    <property type="match status" value="1"/>
</dbReference>
<dbReference type="Proteomes" id="UP000295198">
    <property type="component" value="Unassembled WGS sequence"/>
</dbReference>
<name>A0A4Q4ZIB6_9ACTN</name>
<accession>A0A4Q4ZIB6</accession>
<evidence type="ECO:0000313" key="1">
    <source>
        <dbReference type="EMBL" id="RYP87301.1"/>
    </source>
</evidence>
<dbReference type="AlphaFoldDB" id="A0A4Q4ZIB6"/>
<dbReference type="InterPro" id="IPR029058">
    <property type="entry name" value="AB_hydrolase_fold"/>
</dbReference>
<organism evidence="1 2">
    <name type="scientific">Nocardioides guangzhouensis</name>
    <dbReference type="NCBI Taxonomy" id="2497878"/>
    <lineage>
        <taxon>Bacteria</taxon>
        <taxon>Bacillati</taxon>
        <taxon>Actinomycetota</taxon>
        <taxon>Actinomycetes</taxon>
        <taxon>Propionibacteriales</taxon>
        <taxon>Nocardioidaceae</taxon>
        <taxon>Nocardioides</taxon>
    </lineage>
</organism>
<dbReference type="OrthoDB" id="70513at2"/>
<keyword evidence="2" id="KW-1185">Reference proteome</keyword>
<proteinExistence type="predicted"/>
<dbReference type="RefSeq" id="WP_134715506.1">
    <property type="nucleotide sequence ID" value="NZ_SDKM01000007.1"/>
</dbReference>
<dbReference type="Gene3D" id="3.40.50.1820">
    <property type="entry name" value="alpha/beta hydrolase"/>
    <property type="match status" value="1"/>
</dbReference>
<gene>
    <name evidence="1" type="ORF">EKO23_06810</name>
</gene>
<evidence type="ECO:0000313" key="2">
    <source>
        <dbReference type="Proteomes" id="UP000295198"/>
    </source>
</evidence>
<comment type="caution">
    <text evidence="1">The sequence shown here is derived from an EMBL/GenBank/DDBJ whole genome shotgun (WGS) entry which is preliminary data.</text>
</comment>